<dbReference type="InterPro" id="IPR032466">
    <property type="entry name" value="Metal_Hydrolase"/>
</dbReference>
<reference evidence="2" key="1">
    <citation type="submission" date="2018-05" db="EMBL/GenBank/DDBJ databases">
        <authorList>
            <person name="Lanie J.A."/>
            <person name="Ng W.-L."/>
            <person name="Kazmierczak K.M."/>
            <person name="Andrzejewski T.M."/>
            <person name="Davidsen T.M."/>
            <person name="Wayne K.J."/>
            <person name="Tettelin H."/>
            <person name="Glass J.I."/>
            <person name="Rusch D."/>
            <person name="Podicherti R."/>
            <person name="Tsui H.-C.T."/>
            <person name="Winkler M.E."/>
        </authorList>
    </citation>
    <scope>NUCLEOTIDE SEQUENCE</scope>
</reference>
<dbReference type="InterPro" id="IPR011059">
    <property type="entry name" value="Metal-dep_hydrolase_composite"/>
</dbReference>
<dbReference type="Pfam" id="PF07969">
    <property type="entry name" value="Amidohydro_3"/>
    <property type="match status" value="1"/>
</dbReference>
<dbReference type="GO" id="GO:0016810">
    <property type="term" value="F:hydrolase activity, acting on carbon-nitrogen (but not peptide) bonds"/>
    <property type="evidence" value="ECO:0007669"/>
    <property type="project" value="InterPro"/>
</dbReference>
<dbReference type="EMBL" id="UINC01006368">
    <property type="protein sequence ID" value="SVA27094.1"/>
    <property type="molecule type" value="Genomic_DNA"/>
</dbReference>
<evidence type="ECO:0000313" key="2">
    <source>
        <dbReference type="EMBL" id="SVA27094.1"/>
    </source>
</evidence>
<evidence type="ECO:0000259" key="1">
    <source>
        <dbReference type="Pfam" id="PF07969"/>
    </source>
</evidence>
<dbReference type="AlphaFoldDB" id="A0A381UGH7"/>
<sequence length="522" mass="57995">MKTSLQKSTRFINCTISGIPKANAILCNEGSIKIIGLSNEIVGDKTIDLRGGVVYPGFTDSHLHLLGIGISLETLSLTNITSPEKIIEKIVKKLKSINEGQWLQGWGWDQNNWRDTGYPTKEMLDAVSPKSPVYLKRIDGHAAWVNSRALTIANITKKTQDPDGGKILRDNYGAPTGILIDSAMELVRQFIPKYSKADKKRMVLKAVSQLNSLGITFVHDAGTDLETIEILKNLISEKQLNICIYAMLTNNHEVYDNYLKSGPFFDNKGYLTVRTIKLFLDGALGSRGAALLHPYYDDPENMGLILLDIQKTIDKVKKFNSAGFQVSIHCIGDRANRIGLNILETAGEQKLRNRIEHAQIIHPNDITRFADIGVIPSMQAIHCTSDMYWINKRLGADRLNEVCNWQSLLKAGTIIAGGSDAPVESPDPLSGIYAAVTRKDKVGEPADGWLGHERLTREQALLMYTQWPAYASFLENKRGKIKPGFQANFTVLSKNLMSVLPEDILKTKVLFTIVNGKVVYAE</sequence>
<name>A0A381UGH7_9ZZZZ</name>
<dbReference type="Gene3D" id="3.10.310.70">
    <property type="match status" value="1"/>
</dbReference>
<dbReference type="Gene3D" id="3.20.20.140">
    <property type="entry name" value="Metal-dependent hydrolases"/>
    <property type="match status" value="1"/>
</dbReference>
<dbReference type="PANTHER" id="PTHR22642">
    <property type="entry name" value="IMIDAZOLONEPROPIONASE"/>
    <property type="match status" value="1"/>
</dbReference>
<feature type="domain" description="Amidohydrolase 3" evidence="1">
    <location>
        <begin position="45"/>
        <end position="520"/>
    </location>
</feature>
<accession>A0A381UGH7</accession>
<proteinExistence type="predicted"/>
<dbReference type="SUPFAM" id="SSF51556">
    <property type="entry name" value="Metallo-dependent hydrolases"/>
    <property type="match status" value="1"/>
</dbReference>
<dbReference type="InterPro" id="IPR033932">
    <property type="entry name" value="YtcJ-like"/>
</dbReference>
<protein>
    <recommendedName>
        <fullName evidence="1">Amidohydrolase 3 domain-containing protein</fullName>
    </recommendedName>
</protein>
<organism evidence="2">
    <name type="scientific">marine metagenome</name>
    <dbReference type="NCBI Taxonomy" id="408172"/>
    <lineage>
        <taxon>unclassified sequences</taxon>
        <taxon>metagenomes</taxon>
        <taxon>ecological metagenomes</taxon>
    </lineage>
</organism>
<dbReference type="SUPFAM" id="SSF51338">
    <property type="entry name" value="Composite domain of metallo-dependent hydrolases"/>
    <property type="match status" value="1"/>
</dbReference>
<dbReference type="PANTHER" id="PTHR22642:SF2">
    <property type="entry name" value="PROTEIN LONG AFTER FAR-RED 3"/>
    <property type="match status" value="1"/>
</dbReference>
<dbReference type="CDD" id="cd01300">
    <property type="entry name" value="YtcJ_like"/>
    <property type="match status" value="1"/>
</dbReference>
<dbReference type="Gene3D" id="2.30.40.10">
    <property type="entry name" value="Urease, subunit C, domain 1"/>
    <property type="match status" value="1"/>
</dbReference>
<gene>
    <name evidence="2" type="ORF">METZ01_LOCUS79948</name>
</gene>
<dbReference type="InterPro" id="IPR013108">
    <property type="entry name" value="Amidohydro_3"/>
</dbReference>